<keyword evidence="1" id="KW-0812">Transmembrane</keyword>
<comment type="caution">
    <text evidence="2">The sequence shown here is derived from an EMBL/GenBank/DDBJ whole genome shotgun (WGS) entry which is preliminary data.</text>
</comment>
<dbReference type="RefSeq" id="WP_354548775.1">
    <property type="nucleotide sequence ID" value="NZ_JBEPSM010000001.1"/>
</dbReference>
<dbReference type="Gene3D" id="2.30.110.10">
    <property type="entry name" value="Electron Transport, Fmn-binding Protein, Chain A"/>
    <property type="match status" value="1"/>
</dbReference>
<gene>
    <name evidence="2" type="ORF">ABIE08_000688</name>
</gene>
<dbReference type="PIRSF" id="PIRSF010372">
    <property type="entry name" value="PaiB"/>
    <property type="match status" value="1"/>
</dbReference>
<evidence type="ECO:0000313" key="3">
    <source>
        <dbReference type="Proteomes" id="UP001549321"/>
    </source>
</evidence>
<reference evidence="2 3" key="1">
    <citation type="submission" date="2024-06" db="EMBL/GenBank/DDBJ databases">
        <title>Sorghum-associated microbial communities from plants grown in Nebraska, USA.</title>
        <authorList>
            <person name="Schachtman D."/>
        </authorList>
    </citation>
    <scope>NUCLEOTIDE SEQUENCE [LARGE SCALE GENOMIC DNA]</scope>
    <source>
        <strain evidence="2 3">3207</strain>
    </source>
</reference>
<dbReference type="InterPro" id="IPR012349">
    <property type="entry name" value="Split_barrel_FMN-bd"/>
</dbReference>
<proteinExistence type="predicted"/>
<organism evidence="2 3">
    <name type="scientific">Kaistia defluvii</name>
    <dbReference type="NCBI Taxonomy" id="410841"/>
    <lineage>
        <taxon>Bacteria</taxon>
        <taxon>Pseudomonadati</taxon>
        <taxon>Pseudomonadota</taxon>
        <taxon>Alphaproteobacteria</taxon>
        <taxon>Hyphomicrobiales</taxon>
        <taxon>Kaistiaceae</taxon>
        <taxon>Kaistia</taxon>
    </lineage>
</organism>
<keyword evidence="1" id="KW-1133">Transmembrane helix</keyword>
<accession>A0ABV2QUR7</accession>
<dbReference type="SUPFAM" id="SSF50475">
    <property type="entry name" value="FMN-binding split barrel"/>
    <property type="match status" value="1"/>
</dbReference>
<dbReference type="Proteomes" id="UP001549321">
    <property type="component" value="Unassembled WGS sequence"/>
</dbReference>
<keyword evidence="3" id="KW-1185">Reference proteome</keyword>
<evidence type="ECO:0000256" key="1">
    <source>
        <dbReference type="SAM" id="Phobius"/>
    </source>
</evidence>
<dbReference type="EMBL" id="JBEPSM010000001">
    <property type="protein sequence ID" value="MET4632775.1"/>
    <property type="molecule type" value="Genomic_DNA"/>
</dbReference>
<feature type="transmembrane region" description="Helical" evidence="1">
    <location>
        <begin position="21"/>
        <end position="44"/>
    </location>
</feature>
<dbReference type="InterPro" id="IPR007396">
    <property type="entry name" value="TR_PAI2-type"/>
</dbReference>
<name>A0ABV2QUR7_9HYPH</name>
<sequence length="211" mass="23297">MYQPPAFREDRLDVMHGLMRAYPLAMLVTAGEGGLMANLIPFLIDPSGSEKGLLRAHLARANEQLAALRAGAEALVLFQGPNAYVTPNWYATKAETHKVVPTWNYATVHAWGTPRILESTEWLRQQVGELTDASEASQARAWRVDDAPEPFLAGQMKGIVGLEIPISRIEGKWKVSQNRPAADREGVIDGLRQSDHPMAELVAERYKPASD</sequence>
<dbReference type="PANTHER" id="PTHR35802:SF1">
    <property type="entry name" value="PROTEASE SYNTHASE AND SPORULATION PROTEIN PAI 2"/>
    <property type="match status" value="1"/>
</dbReference>
<protein>
    <submittedName>
        <fullName evidence="2">Transcriptional regulator</fullName>
    </submittedName>
</protein>
<dbReference type="PANTHER" id="PTHR35802">
    <property type="entry name" value="PROTEASE SYNTHASE AND SPORULATION PROTEIN PAI 2"/>
    <property type="match status" value="1"/>
</dbReference>
<keyword evidence="1" id="KW-0472">Membrane</keyword>
<dbReference type="Pfam" id="PF04299">
    <property type="entry name" value="FMN_bind_2"/>
    <property type="match status" value="1"/>
</dbReference>
<evidence type="ECO:0000313" key="2">
    <source>
        <dbReference type="EMBL" id="MET4632775.1"/>
    </source>
</evidence>